<dbReference type="PROSITE" id="PS50016">
    <property type="entry name" value="ZF_PHD_2"/>
    <property type="match status" value="1"/>
</dbReference>
<keyword evidence="16" id="KW-1185">Reference proteome</keyword>
<dbReference type="InterPro" id="IPR019787">
    <property type="entry name" value="Znf_PHD-finger"/>
</dbReference>
<feature type="domain" description="RING-type" evidence="13">
    <location>
        <begin position="44"/>
        <end position="91"/>
    </location>
</feature>
<dbReference type="SUPFAM" id="SSF82708">
    <property type="entry name" value="R3H domain"/>
    <property type="match status" value="1"/>
</dbReference>
<dbReference type="InterPro" id="IPR036867">
    <property type="entry name" value="R3H_dom_sf"/>
</dbReference>
<keyword evidence="8" id="KW-0804">Transcription</keyword>
<dbReference type="HOGENOM" id="CLU_005714_1_1_1"/>
<feature type="domain" description="PHD-type" evidence="12">
    <location>
        <begin position="41"/>
        <end position="93"/>
    </location>
</feature>
<evidence type="ECO:0000313" key="15">
    <source>
        <dbReference type="EMBL" id="EFA04758.2"/>
    </source>
</evidence>
<evidence type="ECO:0000256" key="4">
    <source>
        <dbReference type="ARBA" id="ARBA00022737"/>
    </source>
</evidence>
<keyword evidence="9" id="KW-0539">Nucleus</keyword>
<comment type="similarity">
    <text evidence="2">Belongs to the NFX1 family.</text>
</comment>
<dbReference type="PROSITE" id="PS50089">
    <property type="entry name" value="ZF_RING_2"/>
    <property type="match status" value="1"/>
</dbReference>
<evidence type="ECO:0000313" key="16">
    <source>
        <dbReference type="Proteomes" id="UP000007266"/>
    </source>
</evidence>
<evidence type="ECO:0000259" key="13">
    <source>
        <dbReference type="PROSITE" id="PS50089"/>
    </source>
</evidence>
<evidence type="ECO:0000259" key="14">
    <source>
        <dbReference type="PROSITE" id="PS51061"/>
    </source>
</evidence>
<dbReference type="InterPro" id="IPR019786">
    <property type="entry name" value="Zinc_finger_PHD-type_CS"/>
</dbReference>
<dbReference type="AlphaFoldDB" id="D6WMN1"/>
<keyword evidence="7" id="KW-0805">Transcription regulation</keyword>
<dbReference type="InterPro" id="IPR034076">
    <property type="entry name" value="R3H_NF-X1"/>
</dbReference>
<keyword evidence="4" id="KW-0677">Repeat</keyword>
<feature type="domain" description="R3H" evidence="14">
    <location>
        <begin position="657"/>
        <end position="725"/>
    </location>
</feature>
<evidence type="ECO:0000256" key="8">
    <source>
        <dbReference type="ARBA" id="ARBA00023163"/>
    </source>
</evidence>
<organism evidence="15 16">
    <name type="scientific">Tribolium castaneum</name>
    <name type="common">Red flour beetle</name>
    <dbReference type="NCBI Taxonomy" id="7070"/>
    <lineage>
        <taxon>Eukaryota</taxon>
        <taxon>Metazoa</taxon>
        <taxon>Ecdysozoa</taxon>
        <taxon>Arthropoda</taxon>
        <taxon>Hexapoda</taxon>
        <taxon>Insecta</taxon>
        <taxon>Pterygota</taxon>
        <taxon>Neoptera</taxon>
        <taxon>Endopterygota</taxon>
        <taxon>Coleoptera</taxon>
        <taxon>Polyphaga</taxon>
        <taxon>Cucujiformia</taxon>
        <taxon>Tenebrionidae</taxon>
        <taxon>Tenebrionidae incertae sedis</taxon>
        <taxon>Tribolium</taxon>
    </lineage>
</organism>
<accession>D6WMN1</accession>
<dbReference type="InterPro" id="IPR001374">
    <property type="entry name" value="R3H_dom"/>
</dbReference>
<dbReference type="SUPFAM" id="SSF57850">
    <property type="entry name" value="RING/U-box"/>
    <property type="match status" value="1"/>
</dbReference>
<dbReference type="FunFam" id="3.30.1370.50:FF:000007">
    <property type="entry name" value="Transcriptional repressor NF-X1"/>
    <property type="match status" value="1"/>
</dbReference>
<dbReference type="PANTHER" id="PTHR12360:SF12">
    <property type="entry name" value="TRANSCRIPTIONAL REPRESSOR NF-X1"/>
    <property type="match status" value="1"/>
</dbReference>
<evidence type="ECO:0000256" key="11">
    <source>
        <dbReference type="SAM" id="MobiDB-lite"/>
    </source>
</evidence>
<dbReference type="GO" id="GO:0003676">
    <property type="term" value="F:nucleic acid binding"/>
    <property type="evidence" value="ECO:0007669"/>
    <property type="project" value="UniProtKB-UniRule"/>
</dbReference>
<name>D6WMN1_TRICA</name>
<dbReference type="InterPro" id="IPR001841">
    <property type="entry name" value="Znf_RING"/>
</dbReference>
<protein>
    <submittedName>
        <fullName evidence="15">Protein shuttle craft-like Protein</fullName>
    </submittedName>
</protein>
<proteinExistence type="inferred from homology"/>
<dbReference type="GO" id="GO:0003700">
    <property type="term" value="F:DNA-binding transcription factor activity"/>
    <property type="evidence" value="ECO:0007669"/>
    <property type="project" value="InterPro"/>
</dbReference>
<feature type="region of interest" description="Disordered" evidence="11">
    <location>
        <begin position="768"/>
        <end position="790"/>
    </location>
</feature>
<dbReference type="PANTHER" id="PTHR12360">
    <property type="entry name" value="NUCLEAR TRANSCRIPTION FACTOR, X-BOX BINDING 1 NFX1"/>
    <property type="match status" value="1"/>
</dbReference>
<dbReference type="GO" id="GO:0005634">
    <property type="term" value="C:nucleus"/>
    <property type="evidence" value="ECO:0007669"/>
    <property type="project" value="UniProtKB-SubCell"/>
</dbReference>
<dbReference type="PROSITE" id="PS01359">
    <property type="entry name" value="ZF_PHD_1"/>
    <property type="match status" value="1"/>
</dbReference>
<dbReference type="CDD" id="cd06008">
    <property type="entry name" value="NF-X1-zinc-finger"/>
    <property type="match status" value="7"/>
</dbReference>
<feature type="region of interest" description="Disordered" evidence="11">
    <location>
        <begin position="1"/>
        <end position="22"/>
    </location>
</feature>
<keyword evidence="3" id="KW-0479">Metal-binding</keyword>
<keyword evidence="5 10" id="KW-0863">Zinc-finger</keyword>
<evidence type="ECO:0000256" key="3">
    <source>
        <dbReference type="ARBA" id="ARBA00022723"/>
    </source>
</evidence>
<gene>
    <name evidence="15" type="primary">AUGUSTUS-3.0.2_30607</name>
    <name evidence="15" type="ORF">TcasGA2_TC030607</name>
</gene>
<dbReference type="Pfam" id="PF01422">
    <property type="entry name" value="zf-NF-X1"/>
    <property type="match status" value="8"/>
</dbReference>
<evidence type="ECO:0000256" key="10">
    <source>
        <dbReference type="PROSITE-ProRule" id="PRU00175"/>
    </source>
</evidence>
<dbReference type="Pfam" id="PF01424">
    <property type="entry name" value="R3H"/>
    <property type="match status" value="1"/>
</dbReference>
<dbReference type="Proteomes" id="UP000007266">
    <property type="component" value="Linkage group 5"/>
</dbReference>
<reference evidence="15 16" key="2">
    <citation type="journal article" date="2010" name="Nucleic Acids Res.">
        <title>BeetleBase in 2010: revisions to provide comprehensive genomic information for Tribolium castaneum.</title>
        <authorList>
            <person name="Kim H.S."/>
            <person name="Murphy T."/>
            <person name="Xia J."/>
            <person name="Caragea D."/>
            <person name="Park Y."/>
            <person name="Beeman R.W."/>
            <person name="Lorenzen M.D."/>
            <person name="Butcher S."/>
            <person name="Manak J.R."/>
            <person name="Brown S.J."/>
        </authorList>
    </citation>
    <scope>GENOME REANNOTATION</scope>
    <source>
        <strain evidence="15 16">Georgia GA2</strain>
    </source>
</reference>
<dbReference type="Gene3D" id="3.30.1370.50">
    <property type="entry name" value="R3H-like domain"/>
    <property type="match status" value="1"/>
</dbReference>
<dbReference type="EMBL" id="KQ971343">
    <property type="protein sequence ID" value="EFA04758.2"/>
    <property type="molecule type" value="Genomic_DNA"/>
</dbReference>
<evidence type="ECO:0000256" key="5">
    <source>
        <dbReference type="ARBA" id="ARBA00022771"/>
    </source>
</evidence>
<dbReference type="CDD" id="cd02643">
    <property type="entry name" value="R3H_NF-X1"/>
    <property type="match status" value="1"/>
</dbReference>
<dbReference type="SMART" id="SM00393">
    <property type="entry name" value="R3H"/>
    <property type="match status" value="1"/>
</dbReference>
<evidence type="ECO:0000256" key="1">
    <source>
        <dbReference type="ARBA" id="ARBA00004123"/>
    </source>
</evidence>
<sequence length="790" mass="87502">MLGPGLGKKRTKGSTGITGGRMKVDAASQRERLEQMLSRRTLECLVCCEKIKHTDKIWTCQQCYHIFHLNCTIAWANSSKLDSGWRCPACQNVCSDIPKQYTCYCGKTLEPRPLPGVVPHACGELCEKTRRCDHKCTILCHPGPCPDCNVMVAKPCGCGATTQTVKCSADTEIVCGAICGKKLSCGVHECGAKCHVGPCMECDRELRQICYCEKVGRKVKCREEFKGAVNYSCGEVCGRGLSCGNHTCTKVCHEGDCEACPRDVGVVKTCPCGRSELKKRRESCLDPIPCCDKICGKILNCGQPAAPHSCKLPCHEGPCPPCPLTTLIRCRCGHMDREIPCGQVTTKADDARCEKKCTKKRLCGKHRCNQRCCIEIEHICPLPCNHMLACGQHRCERTCHSGRCPPCVETSFDELYCECGANVLYPPIPCGTKPPPCNNPCSRPRPCGHEANHACHTGACPPCTVLCKRWCYGKHEQRSAIPCYQEDFSCGLPCGKAMPCGAHKCDKACHLGACTLPCKQKCNVKRVQCGHPCGVTCHEGPCPDTPCRQMVPVTCPCGLQKATRPCIELAEAYKEIEMAHLKDKMADLLKDQAVDISDINKAKRPSVLKILECTEECRVLERNRRLAIGLQIRNPDLSQKLTPRYSDFMRNWAKKDPQFCQKVHEKLTELVQLAKQSKQKSRSYSFESMNRDKRHFVHEYCEHFGCESAAYDAEPNRNIVATAFKDKSWLPSMSLLEFIQRENGQRKVPGPVLSKGTLGKSETVALKLPGRGQRGTPSGETVDYFDNPPV</sequence>
<reference evidence="15 16" key="1">
    <citation type="journal article" date="2008" name="Nature">
        <title>The genome of the model beetle and pest Tribolium castaneum.</title>
        <authorList>
            <consortium name="Tribolium Genome Sequencing Consortium"/>
            <person name="Richards S."/>
            <person name="Gibbs R.A."/>
            <person name="Weinstock G.M."/>
            <person name="Brown S.J."/>
            <person name="Denell R."/>
            <person name="Beeman R.W."/>
            <person name="Gibbs R."/>
            <person name="Beeman R.W."/>
            <person name="Brown S.J."/>
            <person name="Bucher G."/>
            <person name="Friedrich M."/>
            <person name="Grimmelikhuijzen C.J."/>
            <person name="Klingler M."/>
            <person name="Lorenzen M."/>
            <person name="Richards S."/>
            <person name="Roth S."/>
            <person name="Schroder R."/>
            <person name="Tautz D."/>
            <person name="Zdobnov E.M."/>
            <person name="Muzny D."/>
            <person name="Gibbs R.A."/>
            <person name="Weinstock G.M."/>
            <person name="Attaway T."/>
            <person name="Bell S."/>
            <person name="Buhay C.J."/>
            <person name="Chandrabose M.N."/>
            <person name="Chavez D."/>
            <person name="Clerk-Blankenburg K.P."/>
            <person name="Cree A."/>
            <person name="Dao M."/>
            <person name="Davis C."/>
            <person name="Chacko J."/>
            <person name="Dinh H."/>
            <person name="Dugan-Rocha S."/>
            <person name="Fowler G."/>
            <person name="Garner T.T."/>
            <person name="Garnes J."/>
            <person name="Gnirke A."/>
            <person name="Hawes A."/>
            <person name="Hernandez J."/>
            <person name="Hines S."/>
            <person name="Holder M."/>
            <person name="Hume J."/>
            <person name="Jhangiani S.N."/>
            <person name="Joshi V."/>
            <person name="Khan Z.M."/>
            <person name="Jackson L."/>
            <person name="Kovar C."/>
            <person name="Kowis A."/>
            <person name="Lee S."/>
            <person name="Lewis L.R."/>
            <person name="Margolis J."/>
            <person name="Morgan M."/>
            <person name="Nazareth L.V."/>
            <person name="Nguyen N."/>
            <person name="Okwuonu G."/>
            <person name="Parker D."/>
            <person name="Richards S."/>
            <person name="Ruiz S.J."/>
            <person name="Santibanez J."/>
            <person name="Savard J."/>
            <person name="Scherer S.E."/>
            <person name="Schneider B."/>
            <person name="Sodergren E."/>
            <person name="Tautz D."/>
            <person name="Vattahil S."/>
            <person name="Villasana D."/>
            <person name="White C.S."/>
            <person name="Wright R."/>
            <person name="Park Y."/>
            <person name="Beeman R.W."/>
            <person name="Lord J."/>
            <person name="Oppert B."/>
            <person name="Lorenzen M."/>
            <person name="Brown S."/>
            <person name="Wang L."/>
            <person name="Savard J."/>
            <person name="Tautz D."/>
            <person name="Richards S."/>
            <person name="Weinstock G."/>
            <person name="Gibbs R.A."/>
            <person name="Liu Y."/>
            <person name="Worley K."/>
            <person name="Weinstock G."/>
            <person name="Elsik C.G."/>
            <person name="Reese J.T."/>
            <person name="Elhaik E."/>
            <person name="Landan G."/>
            <person name="Graur D."/>
            <person name="Arensburger P."/>
            <person name="Atkinson P."/>
            <person name="Beeman R.W."/>
            <person name="Beidler J."/>
            <person name="Brown S.J."/>
            <person name="Demuth J.P."/>
            <person name="Drury D.W."/>
            <person name="Du Y.Z."/>
            <person name="Fujiwara H."/>
            <person name="Lorenzen M."/>
            <person name="Maselli V."/>
            <person name="Osanai M."/>
            <person name="Park Y."/>
            <person name="Robertson H.M."/>
            <person name="Tu Z."/>
            <person name="Wang J.J."/>
            <person name="Wang S."/>
            <person name="Richards S."/>
            <person name="Song H."/>
            <person name="Zhang L."/>
            <person name="Sodergren E."/>
            <person name="Werner D."/>
            <person name="Stanke M."/>
            <person name="Morgenstern B."/>
            <person name="Solovyev V."/>
            <person name="Kosarev P."/>
            <person name="Brown G."/>
            <person name="Chen H.C."/>
            <person name="Ermolaeva O."/>
            <person name="Hlavina W."/>
            <person name="Kapustin Y."/>
            <person name="Kiryutin B."/>
            <person name="Kitts P."/>
            <person name="Maglott D."/>
            <person name="Pruitt K."/>
            <person name="Sapojnikov V."/>
            <person name="Souvorov A."/>
            <person name="Mackey A.J."/>
            <person name="Waterhouse R.M."/>
            <person name="Wyder S."/>
            <person name="Zdobnov E.M."/>
            <person name="Zdobnov E.M."/>
            <person name="Wyder S."/>
            <person name="Kriventseva E.V."/>
            <person name="Kadowaki T."/>
            <person name="Bork P."/>
            <person name="Aranda M."/>
            <person name="Bao R."/>
            <person name="Beermann A."/>
            <person name="Berns N."/>
            <person name="Bolognesi R."/>
            <person name="Bonneton F."/>
            <person name="Bopp D."/>
            <person name="Brown S.J."/>
            <person name="Bucher G."/>
            <person name="Butts T."/>
            <person name="Chaumot A."/>
            <person name="Denell R.E."/>
            <person name="Ferrier D.E."/>
            <person name="Friedrich M."/>
            <person name="Gordon C.M."/>
            <person name="Jindra M."/>
            <person name="Klingler M."/>
            <person name="Lan Q."/>
            <person name="Lattorff H.M."/>
            <person name="Laudet V."/>
            <person name="von Levetsow C."/>
            <person name="Liu Z."/>
            <person name="Lutz R."/>
            <person name="Lynch J.A."/>
            <person name="da Fonseca R.N."/>
            <person name="Posnien N."/>
            <person name="Reuter R."/>
            <person name="Roth S."/>
            <person name="Savard J."/>
            <person name="Schinko J.B."/>
            <person name="Schmitt C."/>
            <person name="Schoppmeier M."/>
            <person name="Schroder R."/>
            <person name="Shippy T.D."/>
            <person name="Simonnet F."/>
            <person name="Marques-Souza H."/>
            <person name="Tautz D."/>
            <person name="Tomoyasu Y."/>
            <person name="Trauner J."/>
            <person name="Van der Zee M."/>
            <person name="Vervoort M."/>
            <person name="Wittkopp N."/>
            <person name="Wimmer E.A."/>
            <person name="Yang X."/>
            <person name="Jones A.K."/>
            <person name="Sattelle D.B."/>
            <person name="Ebert P.R."/>
            <person name="Nelson D."/>
            <person name="Scott J.G."/>
            <person name="Beeman R.W."/>
            <person name="Muthukrishnan S."/>
            <person name="Kramer K.J."/>
            <person name="Arakane Y."/>
            <person name="Beeman R.W."/>
            <person name="Zhu Q."/>
            <person name="Hogenkamp D."/>
            <person name="Dixit R."/>
            <person name="Oppert B."/>
            <person name="Jiang H."/>
            <person name="Zou Z."/>
            <person name="Marshall J."/>
            <person name="Elpidina E."/>
            <person name="Vinokurov K."/>
            <person name="Oppert C."/>
            <person name="Zou Z."/>
            <person name="Evans J."/>
            <person name="Lu Z."/>
            <person name="Zhao P."/>
            <person name="Sumathipala N."/>
            <person name="Altincicek B."/>
            <person name="Vilcinskas A."/>
            <person name="Williams M."/>
            <person name="Hultmark D."/>
            <person name="Hetru C."/>
            <person name="Jiang H."/>
            <person name="Grimmelikhuijzen C.J."/>
            <person name="Hauser F."/>
            <person name="Cazzamali G."/>
            <person name="Williamson M."/>
            <person name="Park Y."/>
            <person name="Li B."/>
            <person name="Tanaka Y."/>
            <person name="Predel R."/>
            <person name="Neupert S."/>
            <person name="Schachtner J."/>
            <person name="Verleyen P."/>
            <person name="Raible F."/>
            <person name="Bork P."/>
            <person name="Friedrich M."/>
            <person name="Walden K.K."/>
            <person name="Robertson H.M."/>
            <person name="Angeli S."/>
            <person name="Foret S."/>
            <person name="Bucher G."/>
            <person name="Schuetz S."/>
            <person name="Maleszka R."/>
            <person name="Wimmer E.A."/>
            <person name="Beeman R.W."/>
            <person name="Lorenzen M."/>
            <person name="Tomoyasu Y."/>
            <person name="Miller S.C."/>
            <person name="Grossmann D."/>
            <person name="Bucher G."/>
        </authorList>
    </citation>
    <scope>NUCLEOTIDE SEQUENCE [LARGE SCALE GENOMIC DNA]</scope>
    <source>
        <strain evidence="15 16">Georgia GA2</strain>
    </source>
</reference>
<keyword evidence="6" id="KW-0862">Zinc</keyword>
<evidence type="ECO:0000256" key="7">
    <source>
        <dbReference type="ARBA" id="ARBA00023015"/>
    </source>
</evidence>
<evidence type="ECO:0000256" key="9">
    <source>
        <dbReference type="ARBA" id="ARBA00023242"/>
    </source>
</evidence>
<comment type="subcellular location">
    <subcellularLocation>
        <location evidence="1">Nucleus</location>
    </subcellularLocation>
</comment>
<dbReference type="SMART" id="SM00438">
    <property type="entry name" value="ZnF_NFX"/>
    <property type="match status" value="9"/>
</dbReference>
<evidence type="ECO:0000256" key="6">
    <source>
        <dbReference type="ARBA" id="ARBA00022833"/>
    </source>
</evidence>
<dbReference type="GO" id="GO:0008270">
    <property type="term" value="F:zinc ion binding"/>
    <property type="evidence" value="ECO:0007669"/>
    <property type="project" value="UniProtKB-KW"/>
</dbReference>
<dbReference type="InterPro" id="IPR034078">
    <property type="entry name" value="NFX1_fam"/>
</dbReference>
<dbReference type="InterPro" id="IPR000967">
    <property type="entry name" value="Znf_NFX1"/>
</dbReference>
<evidence type="ECO:0000256" key="2">
    <source>
        <dbReference type="ARBA" id="ARBA00007269"/>
    </source>
</evidence>
<evidence type="ECO:0000259" key="12">
    <source>
        <dbReference type="PROSITE" id="PS50016"/>
    </source>
</evidence>
<dbReference type="PROSITE" id="PS51061">
    <property type="entry name" value="R3H"/>
    <property type="match status" value="1"/>
</dbReference>